<feature type="domain" description="DUF2207" evidence="3">
    <location>
        <begin position="34"/>
        <end position="216"/>
    </location>
</feature>
<sequence>MKRHTTFKIIIGVFLMMFILPVQKTLGSEGYYEVTQFNIDVQIQENGDAVVLEEITYDFDGNFNGILRDIDYTRTDGLKDLSVGVLEGGNITYFNESTGSGAYAYELDDTGELAKLTIYEPSDYEQKTFYIGYTLVNVAERYNDIGIFNRKIIDAGWSVPLSDITIEITIPEGAAKEDLKVYAHGPLTGESTIVDNRTFRFTVPSVNNEFVETLAIFPPELIPASTNVFQRDELQNILENEQRLADEANERREEAIRELEAQEKREAREKASRPVFLGAIAAAVGAVLFMFRKFTRELKPQFMGDYYRELPEDYTPAVMTYLLTKGRTKDDDIIATLLDLARKKVIKLTPMKVESGLIFKKEEDTFEITWLNKEKLSGLMPHEQFLATWFIDEIGGGRGLVMDDLETIVKKQKAALQFQKDYEYFKAKVKDTAEKQQFFAPNTLQGAKVFVLMGIALILAGLGGLFLLGSFIAIGLIVLGGVMVFGLIALNFVRKYSRRGVEHKAMWEAFRKFLQDFSNMKEAEIPSLVIWEHYLVYATSLGVAEDVLDQLPKVFTDADLSNPDLTYMGGYRSFNSFYIMNHGFSNTMSKVSSAVNTAQIANSAKSSGGGFGGGFSGGSSGGGGGGGGGGAF</sequence>
<feature type="transmembrane region" description="Helical" evidence="2">
    <location>
        <begin position="449"/>
        <end position="468"/>
    </location>
</feature>
<name>A0A939KM56_9CLOT</name>
<evidence type="ECO:0000256" key="1">
    <source>
        <dbReference type="SAM" id="Coils"/>
    </source>
</evidence>
<comment type="caution">
    <text evidence="5">The sequence shown here is derived from an EMBL/GenBank/DDBJ whole genome shotgun (WGS) entry which is preliminary data.</text>
</comment>
<keyword evidence="2" id="KW-0812">Transmembrane</keyword>
<keyword evidence="6" id="KW-1185">Reference proteome</keyword>
<keyword evidence="2" id="KW-1133">Transmembrane helix</keyword>
<dbReference type="Proteomes" id="UP000664218">
    <property type="component" value="Unassembled WGS sequence"/>
</dbReference>
<keyword evidence="1" id="KW-0175">Coiled coil</keyword>
<dbReference type="EMBL" id="JAFNJU010000019">
    <property type="protein sequence ID" value="MBO1266340.1"/>
    <property type="molecule type" value="Genomic_DNA"/>
</dbReference>
<evidence type="ECO:0000259" key="4">
    <source>
        <dbReference type="Pfam" id="PF20990"/>
    </source>
</evidence>
<dbReference type="RefSeq" id="WP_207600866.1">
    <property type="nucleotide sequence ID" value="NZ_JAFNJU010000019.1"/>
</dbReference>
<evidence type="ECO:0000256" key="2">
    <source>
        <dbReference type="SAM" id="Phobius"/>
    </source>
</evidence>
<feature type="coiled-coil region" evidence="1">
    <location>
        <begin position="231"/>
        <end position="272"/>
    </location>
</feature>
<feature type="transmembrane region" description="Helical" evidence="2">
    <location>
        <begin position="474"/>
        <end position="493"/>
    </location>
</feature>
<keyword evidence="2" id="KW-0472">Membrane</keyword>
<evidence type="ECO:0000313" key="6">
    <source>
        <dbReference type="Proteomes" id="UP000664218"/>
    </source>
</evidence>
<feature type="transmembrane region" description="Helical" evidence="2">
    <location>
        <begin position="274"/>
        <end position="291"/>
    </location>
</feature>
<dbReference type="Pfam" id="PF09972">
    <property type="entry name" value="DUF2207"/>
    <property type="match status" value="1"/>
</dbReference>
<protein>
    <submittedName>
        <fullName evidence="5">DUF2207 domain-containing protein</fullName>
    </submittedName>
</protein>
<reference evidence="5" key="1">
    <citation type="submission" date="2021-03" db="EMBL/GenBank/DDBJ databases">
        <title>Proteiniclasticum marinus sp. nov., isolated from tidal flat sediment.</title>
        <authorList>
            <person name="Namirimu T."/>
            <person name="Yang J.-A."/>
            <person name="Yang S.-H."/>
            <person name="Kim Y.-J."/>
            <person name="Kwon K.K."/>
        </authorList>
    </citation>
    <scope>NUCLEOTIDE SEQUENCE</scope>
    <source>
        <strain evidence="5">SCR006</strain>
    </source>
</reference>
<dbReference type="InterPro" id="IPR048389">
    <property type="entry name" value="YciQ-like_C"/>
</dbReference>
<dbReference type="InterPro" id="IPR018702">
    <property type="entry name" value="DUF2207"/>
</dbReference>
<evidence type="ECO:0000259" key="3">
    <source>
        <dbReference type="Pfam" id="PF09972"/>
    </source>
</evidence>
<accession>A0A939KM56</accession>
<evidence type="ECO:0000313" key="5">
    <source>
        <dbReference type="EMBL" id="MBO1266340.1"/>
    </source>
</evidence>
<dbReference type="Pfam" id="PF20990">
    <property type="entry name" value="DUF2207_C"/>
    <property type="match status" value="1"/>
</dbReference>
<organism evidence="5 6">
    <name type="scientific">Proteiniclasticum aestuarii</name>
    <dbReference type="NCBI Taxonomy" id="2817862"/>
    <lineage>
        <taxon>Bacteria</taxon>
        <taxon>Bacillati</taxon>
        <taxon>Bacillota</taxon>
        <taxon>Clostridia</taxon>
        <taxon>Eubacteriales</taxon>
        <taxon>Clostridiaceae</taxon>
        <taxon>Proteiniclasticum</taxon>
    </lineage>
</organism>
<proteinExistence type="predicted"/>
<dbReference type="AlphaFoldDB" id="A0A939KM56"/>
<feature type="domain" description="Predicted membrane protein YciQ-like C-terminal" evidence="4">
    <location>
        <begin position="305"/>
        <end position="551"/>
    </location>
</feature>
<gene>
    <name evidence="5" type="ORF">J3A84_15000</name>
</gene>